<dbReference type="InterPro" id="IPR036034">
    <property type="entry name" value="PDZ_sf"/>
</dbReference>
<dbReference type="OrthoDB" id="43580at2759"/>
<dbReference type="SUPFAM" id="SSF50156">
    <property type="entry name" value="PDZ domain-like"/>
    <property type="match status" value="1"/>
</dbReference>
<evidence type="ECO:0000256" key="8">
    <source>
        <dbReference type="ARBA" id="ARBA00060065"/>
    </source>
</evidence>
<evidence type="ECO:0000256" key="2">
    <source>
        <dbReference type="ARBA" id="ARBA00009179"/>
    </source>
</evidence>
<dbReference type="EC" id="3.4.21.102" evidence="9"/>
<comment type="subcellular location">
    <subcellularLocation>
        <location evidence="1">Plastid</location>
        <location evidence="1">Chloroplast thylakoid lumen</location>
    </subcellularLocation>
</comment>
<keyword evidence="4" id="KW-0378">Hydrolase</keyword>
<dbReference type="InterPro" id="IPR004447">
    <property type="entry name" value="Peptidase_S41A"/>
</dbReference>
<protein>
    <recommendedName>
        <fullName evidence="9">C-terminal processing peptidase</fullName>
        <ecNumber evidence="9">3.4.21.102</ecNumber>
    </recommendedName>
</protein>
<dbReference type="Gene3D" id="3.30.750.44">
    <property type="match status" value="1"/>
</dbReference>
<dbReference type="InterPro" id="IPR001478">
    <property type="entry name" value="PDZ"/>
</dbReference>
<feature type="domain" description="PDZ" evidence="10">
    <location>
        <begin position="196"/>
        <end position="250"/>
    </location>
</feature>
<dbReference type="SMART" id="SM00228">
    <property type="entry name" value="PDZ"/>
    <property type="match status" value="1"/>
</dbReference>
<keyword evidence="12" id="KW-1185">Reference proteome</keyword>
<evidence type="ECO:0000256" key="3">
    <source>
        <dbReference type="ARBA" id="ARBA00022670"/>
    </source>
</evidence>
<comment type="caution">
    <text evidence="11">The sequence shown here is derived from an EMBL/GenBank/DDBJ whole genome shotgun (WGS) entry which is preliminary data.</text>
</comment>
<evidence type="ECO:0000256" key="5">
    <source>
        <dbReference type="ARBA" id="ARBA00022825"/>
    </source>
</evidence>
<reference evidence="11 12" key="1">
    <citation type="journal article" date="2019" name="Genome Biol. Evol.">
        <title>The Rhododendron genome and chromosomal organization provide insight into shared whole-genome duplications across the heath family (Ericaceae).</title>
        <authorList>
            <person name="Soza V.L."/>
            <person name="Lindsley D."/>
            <person name="Waalkes A."/>
            <person name="Ramage E."/>
            <person name="Patwardhan R.P."/>
            <person name="Burton J.N."/>
            <person name="Adey A."/>
            <person name="Kumar A."/>
            <person name="Qiu R."/>
            <person name="Shendure J."/>
            <person name="Hall B."/>
        </authorList>
    </citation>
    <scope>NUCLEOTIDE SEQUENCE [LARGE SCALE GENOMIC DNA]</scope>
    <source>
        <strain evidence="11">RSF 1966-606</strain>
    </source>
</reference>
<dbReference type="Pfam" id="PF03572">
    <property type="entry name" value="Peptidase_S41"/>
    <property type="match status" value="1"/>
</dbReference>
<dbReference type="Pfam" id="PF17820">
    <property type="entry name" value="PDZ_6"/>
    <property type="match status" value="1"/>
</dbReference>
<evidence type="ECO:0000256" key="6">
    <source>
        <dbReference type="ARBA" id="ARBA00023078"/>
    </source>
</evidence>
<dbReference type="NCBIfam" id="TIGR00225">
    <property type="entry name" value="prc"/>
    <property type="match status" value="1"/>
</dbReference>
<dbReference type="Proteomes" id="UP000428333">
    <property type="component" value="Linkage Group LG02"/>
</dbReference>
<dbReference type="InterPro" id="IPR005151">
    <property type="entry name" value="Tail-specific_protease"/>
</dbReference>
<dbReference type="EMBL" id="QEFC01000206">
    <property type="protein sequence ID" value="KAE9466026.1"/>
    <property type="molecule type" value="Genomic_DNA"/>
</dbReference>
<evidence type="ECO:0000256" key="7">
    <source>
        <dbReference type="ARBA" id="ARBA00051784"/>
    </source>
</evidence>
<organism evidence="11 12">
    <name type="scientific">Rhododendron williamsianum</name>
    <dbReference type="NCBI Taxonomy" id="262921"/>
    <lineage>
        <taxon>Eukaryota</taxon>
        <taxon>Viridiplantae</taxon>
        <taxon>Streptophyta</taxon>
        <taxon>Embryophyta</taxon>
        <taxon>Tracheophyta</taxon>
        <taxon>Spermatophyta</taxon>
        <taxon>Magnoliopsida</taxon>
        <taxon>eudicotyledons</taxon>
        <taxon>Gunneridae</taxon>
        <taxon>Pentapetalae</taxon>
        <taxon>asterids</taxon>
        <taxon>Ericales</taxon>
        <taxon>Ericaceae</taxon>
        <taxon>Ericoideae</taxon>
        <taxon>Rhodoreae</taxon>
        <taxon>Rhododendron</taxon>
    </lineage>
</organism>
<comment type="similarity">
    <text evidence="2">Belongs to the peptidase S41A family.</text>
</comment>
<comment type="catalytic activity">
    <reaction evidence="7">
        <text>The enzyme shows specific recognition of a C-terminal tripeptide, Xaa-Yaa-Zaa, in which Xaa is preferably Ala or Leu, Yaa is preferably Ala or Tyr, and Zaa is preferably Ala, but then cleaves at a variable distance from the C-terminus. A typical cleavage is -Ala-Ala-|-Arg-Ala-Ala-Lys-Glu-Asn-Tyr-Ala-Leu-Ala-Ala.</text>
        <dbReference type="EC" id="3.4.21.102"/>
    </reaction>
</comment>
<dbReference type="GO" id="GO:0006508">
    <property type="term" value="P:proteolysis"/>
    <property type="evidence" value="ECO:0007669"/>
    <property type="project" value="UniProtKB-KW"/>
</dbReference>
<dbReference type="Gene3D" id="3.90.226.10">
    <property type="entry name" value="2-enoyl-CoA Hydratase, Chain A, domain 1"/>
    <property type="match status" value="1"/>
</dbReference>
<dbReference type="CDD" id="cd07560">
    <property type="entry name" value="Peptidase_S41_CPP"/>
    <property type="match status" value="1"/>
</dbReference>
<proteinExistence type="inferred from homology"/>
<dbReference type="GO" id="GO:0004252">
    <property type="term" value="F:serine-type endopeptidase activity"/>
    <property type="evidence" value="ECO:0007669"/>
    <property type="project" value="UniProtKB-EC"/>
</dbReference>
<dbReference type="SMART" id="SM00245">
    <property type="entry name" value="TSPc"/>
    <property type="match status" value="1"/>
</dbReference>
<evidence type="ECO:0000313" key="12">
    <source>
        <dbReference type="Proteomes" id="UP000428333"/>
    </source>
</evidence>
<keyword evidence="6" id="KW-0793">Thylakoid</keyword>
<dbReference type="PROSITE" id="PS50106">
    <property type="entry name" value="PDZ"/>
    <property type="match status" value="1"/>
</dbReference>
<evidence type="ECO:0000256" key="1">
    <source>
        <dbReference type="ARBA" id="ARBA00004456"/>
    </source>
</evidence>
<dbReference type="PANTHER" id="PTHR32060:SF22">
    <property type="entry name" value="CARBOXYL-TERMINAL-PROCESSING PEPTIDASE 3, CHLOROPLASTIC"/>
    <property type="match status" value="1"/>
</dbReference>
<gene>
    <name evidence="11" type="ORF">C3L33_02064</name>
</gene>
<sequence length="532" mass="57495">MEALRPKFDLNPVHFSPISKKLPKPTSVSSKYHTPRKCRVFVPRNSLFRTKPDAQIDSRRESLLPRCSDTSLISSGKEVVESIARGVVGFTAAAAVAAVCICWDSPATAESLTVAFPASRAREVNTVQRTLVEAWGLIRETFVDPTFNHQDWDLKLQQTMVEMFPLRSADAAYNKISGMLSTLGDPFTRIISPKEYQSFRIGSDGNLQGVGLFINMEPKTGHLVVMSCVEGSPAARAGIHEGDELVEINGLYGSLDGAIEDGIDSEAAAQKLRGRAGTSVIVKLYNGTDSESNSGFREVNLPREIIKLSPISSTIIPHRTQDGRLLKTGYVKLLAFSQNAAVDMENTVHEMEDQGVESYILDLRNNPGGLVKAGLDVARIWLDGNETLVNTIDRDGNMAPINMASGHALTHDPLVVLVNEGSASASEILAGALHDNGRAILVGHKTFGKGKIQSVTELHDGSALFVTVAKYLSPALHDIDQVGITPDVQCTTEMLNSPPKERNVMGSPLEADSCIMVAEHELDVQESKGAAS</sequence>
<evidence type="ECO:0000256" key="4">
    <source>
        <dbReference type="ARBA" id="ARBA00022801"/>
    </source>
</evidence>
<dbReference type="FunFam" id="3.30.750.44:FF:000010">
    <property type="entry name" value="Carboxyl-terminal-processing peptidase 1 chloroplastic"/>
    <property type="match status" value="1"/>
</dbReference>
<dbReference type="FunFam" id="3.30.750.44:FF:000002">
    <property type="entry name" value="carboxyl-terminal-processing peptidase 2, chloroplastic"/>
    <property type="match status" value="1"/>
</dbReference>
<evidence type="ECO:0000313" key="11">
    <source>
        <dbReference type="EMBL" id="KAE9466026.1"/>
    </source>
</evidence>
<feature type="non-terminal residue" evidence="11">
    <location>
        <position position="1"/>
    </location>
</feature>
<dbReference type="GO" id="GO:0009543">
    <property type="term" value="C:chloroplast thylakoid lumen"/>
    <property type="evidence" value="ECO:0007669"/>
    <property type="project" value="UniProtKB-SubCell"/>
</dbReference>
<dbReference type="InterPro" id="IPR041489">
    <property type="entry name" value="PDZ_6"/>
</dbReference>
<dbReference type="PANTHER" id="PTHR32060">
    <property type="entry name" value="TAIL-SPECIFIC PROTEASE"/>
    <property type="match status" value="1"/>
</dbReference>
<keyword evidence="5" id="KW-0720">Serine protease</keyword>
<dbReference type="AlphaFoldDB" id="A0A6A4LY86"/>
<evidence type="ECO:0000259" key="10">
    <source>
        <dbReference type="PROSITE" id="PS50106"/>
    </source>
</evidence>
<name>A0A6A4LY86_9ERIC</name>
<comment type="function">
    <text evidence="8">Protease involved in the C-terminal processing of the chloroplastic D1 protein of photosystem II. This proteolytic processing is necessary to allow the light-driven assembly of the tetranuclear manganese cluster, which is responsible for photosynthetic water oxidation.</text>
</comment>
<accession>A0A6A4LY86</accession>
<dbReference type="CDD" id="cd06782">
    <property type="entry name" value="cpPDZ_CPP-like"/>
    <property type="match status" value="1"/>
</dbReference>
<evidence type="ECO:0000256" key="9">
    <source>
        <dbReference type="ARBA" id="ARBA00066637"/>
    </source>
</evidence>
<dbReference type="InterPro" id="IPR029045">
    <property type="entry name" value="ClpP/crotonase-like_dom_sf"/>
</dbReference>
<dbReference type="Gene3D" id="2.30.42.10">
    <property type="match status" value="1"/>
</dbReference>
<dbReference type="FunFam" id="3.90.226.10:FF:000023">
    <property type="entry name" value="Carboxyl-terminal processing protease"/>
    <property type="match status" value="1"/>
</dbReference>
<dbReference type="SUPFAM" id="SSF52096">
    <property type="entry name" value="ClpP/crotonase"/>
    <property type="match status" value="1"/>
</dbReference>
<keyword evidence="3" id="KW-0645">Protease</keyword>